<dbReference type="InterPro" id="IPR020084">
    <property type="entry name" value="NUDIX_hydrolase_CS"/>
</dbReference>
<dbReference type="PANTHER" id="PTHR21340:SF7">
    <property type="entry name" value="NUDIX HYDROLASE DOMAIN-CONTAINING PROTEIN"/>
    <property type="match status" value="1"/>
</dbReference>
<gene>
    <name evidence="4" type="ORF">GGQ61_000032</name>
</gene>
<dbReference type="PROSITE" id="PS51462">
    <property type="entry name" value="NUDIX"/>
    <property type="match status" value="1"/>
</dbReference>
<proteinExistence type="predicted"/>
<dbReference type="InterPro" id="IPR051325">
    <property type="entry name" value="Nudix_hydrolase_domain"/>
</dbReference>
<dbReference type="PANTHER" id="PTHR21340">
    <property type="entry name" value="DIADENOSINE 5,5-P1,P4-TETRAPHOSPHATE PYROPHOSPHOHYDROLASE MUTT"/>
    <property type="match status" value="1"/>
</dbReference>
<keyword evidence="5" id="KW-1185">Reference proteome</keyword>
<keyword evidence="2 4" id="KW-0378">Hydrolase</keyword>
<protein>
    <submittedName>
        <fullName evidence="4">Putative NUDIX family NTP pyrophosphohydrolase</fullName>
    </submittedName>
</protein>
<dbReference type="InterPro" id="IPR015797">
    <property type="entry name" value="NUDIX_hydrolase-like_dom_sf"/>
</dbReference>
<dbReference type="InterPro" id="IPR000086">
    <property type="entry name" value="NUDIX_hydrolase_dom"/>
</dbReference>
<accession>A0A839ZSF7</accession>
<evidence type="ECO:0000313" key="4">
    <source>
        <dbReference type="EMBL" id="MBB3889335.1"/>
    </source>
</evidence>
<feature type="domain" description="Nudix hydrolase" evidence="3">
    <location>
        <begin position="10"/>
        <end position="156"/>
    </location>
</feature>
<dbReference type="EMBL" id="JACIDK010000001">
    <property type="protein sequence ID" value="MBB3889335.1"/>
    <property type="molecule type" value="Genomic_DNA"/>
</dbReference>
<evidence type="ECO:0000256" key="2">
    <source>
        <dbReference type="ARBA" id="ARBA00022801"/>
    </source>
</evidence>
<dbReference type="SUPFAM" id="SSF55811">
    <property type="entry name" value="Nudix"/>
    <property type="match status" value="1"/>
</dbReference>
<dbReference type="GO" id="GO:0006754">
    <property type="term" value="P:ATP biosynthetic process"/>
    <property type="evidence" value="ECO:0007669"/>
    <property type="project" value="TreeGrafter"/>
</dbReference>
<reference evidence="4 5" key="1">
    <citation type="submission" date="2020-08" db="EMBL/GenBank/DDBJ databases">
        <title>Genomic Encyclopedia of Type Strains, Phase IV (KMG-IV): sequencing the most valuable type-strain genomes for metagenomic binning, comparative biology and taxonomic classification.</title>
        <authorList>
            <person name="Goeker M."/>
        </authorList>
    </citation>
    <scope>NUCLEOTIDE SEQUENCE [LARGE SCALE GENOMIC DNA]</scope>
    <source>
        <strain evidence="4 5">DSM 21793</strain>
    </source>
</reference>
<dbReference type="Pfam" id="PF00293">
    <property type="entry name" value="NUDIX"/>
    <property type="match status" value="1"/>
</dbReference>
<sequence>MSAGKASSGANAGSAGLLVYRRRLDGPQVLLVHPGGPFWRGKELRAWSFPKGRIRQWEQPLAAARREFGEETGLEVDGPFLPLSPVRRSGGGLTFCWMTEADLDLSKARSNTFELMDRRGAPRSLPEIDAYEYCDAELALARIHKSLLPVLDEALRHLGVGPGRPVSGT</sequence>
<organism evidence="4 5">
    <name type="scientific">Phenylobacterium haematophilum</name>
    <dbReference type="NCBI Taxonomy" id="98513"/>
    <lineage>
        <taxon>Bacteria</taxon>
        <taxon>Pseudomonadati</taxon>
        <taxon>Pseudomonadota</taxon>
        <taxon>Alphaproteobacteria</taxon>
        <taxon>Caulobacterales</taxon>
        <taxon>Caulobacteraceae</taxon>
        <taxon>Phenylobacterium</taxon>
    </lineage>
</organism>
<dbReference type="AlphaFoldDB" id="A0A839ZSF7"/>
<comment type="cofactor">
    <cofactor evidence="1">
        <name>Mg(2+)</name>
        <dbReference type="ChEBI" id="CHEBI:18420"/>
    </cofactor>
</comment>
<evidence type="ECO:0000259" key="3">
    <source>
        <dbReference type="PROSITE" id="PS51462"/>
    </source>
</evidence>
<dbReference type="Gene3D" id="3.90.79.10">
    <property type="entry name" value="Nucleoside Triphosphate Pyrophosphohydrolase"/>
    <property type="match status" value="1"/>
</dbReference>
<dbReference type="GO" id="GO:0004081">
    <property type="term" value="F:bis(5'-nucleosyl)-tetraphosphatase (asymmetrical) activity"/>
    <property type="evidence" value="ECO:0007669"/>
    <property type="project" value="TreeGrafter"/>
</dbReference>
<evidence type="ECO:0000313" key="5">
    <source>
        <dbReference type="Proteomes" id="UP000530564"/>
    </source>
</evidence>
<comment type="caution">
    <text evidence="4">The sequence shown here is derived from an EMBL/GenBank/DDBJ whole genome shotgun (WGS) entry which is preliminary data.</text>
</comment>
<dbReference type="GO" id="GO:0006167">
    <property type="term" value="P:AMP biosynthetic process"/>
    <property type="evidence" value="ECO:0007669"/>
    <property type="project" value="TreeGrafter"/>
</dbReference>
<dbReference type="Proteomes" id="UP000530564">
    <property type="component" value="Unassembled WGS sequence"/>
</dbReference>
<dbReference type="RefSeq" id="WP_183769353.1">
    <property type="nucleotide sequence ID" value="NZ_JACIDK010000001.1"/>
</dbReference>
<evidence type="ECO:0000256" key="1">
    <source>
        <dbReference type="ARBA" id="ARBA00001946"/>
    </source>
</evidence>
<name>A0A839ZSF7_9CAUL</name>
<dbReference type="PROSITE" id="PS00893">
    <property type="entry name" value="NUDIX_BOX"/>
    <property type="match status" value="1"/>
</dbReference>